<keyword evidence="7" id="KW-0472">Membrane</keyword>
<gene>
    <name evidence="8" type="ORF">HID58_057964</name>
</gene>
<keyword evidence="6" id="KW-0378">Hydrolase</keyword>
<keyword evidence="4 6" id="KW-0134">Cell wall</keyword>
<evidence type="ECO:0000256" key="6">
    <source>
        <dbReference type="RuleBase" id="RU363114"/>
    </source>
</evidence>
<dbReference type="Pfam" id="PF03283">
    <property type="entry name" value="PAE"/>
    <property type="match status" value="1"/>
</dbReference>
<evidence type="ECO:0000313" key="8">
    <source>
        <dbReference type="EMBL" id="KAH0881868.1"/>
    </source>
</evidence>
<dbReference type="PANTHER" id="PTHR21562">
    <property type="entry name" value="NOTUM-RELATED"/>
    <property type="match status" value="1"/>
</dbReference>
<evidence type="ECO:0000256" key="1">
    <source>
        <dbReference type="ARBA" id="ARBA00003534"/>
    </source>
</evidence>
<dbReference type="Proteomes" id="UP000824890">
    <property type="component" value="Unassembled WGS sequence"/>
</dbReference>
<keyword evidence="7" id="KW-0812">Transmembrane</keyword>
<sequence>MRMRCKISLKRRLYAPVSAHVSSALTTPAEMNLRFAAVICCLWLCSVVCVVQSGSSSTDDAIWSLESKLMATSNASQLLMVPLTLIQGAASKGAVCLDGTLPGYHLHRGFGSGANRWLIQLEGGGWCNTRRSCIFRKTTRRGSSNHMEKVLAFTGILSNKANENPDFFNWNRVKLRYCDGASFTGDSEDQSSQLYYRGQRIWQVAMEELLSKGMQKADQVLYLLFYPLMLMFQQIGYKRNDFFKSIFKKIGLSAHLNNNPL</sequence>
<evidence type="ECO:0000256" key="2">
    <source>
        <dbReference type="ARBA" id="ARBA00004191"/>
    </source>
</evidence>
<reference evidence="8 9" key="1">
    <citation type="submission" date="2021-05" db="EMBL/GenBank/DDBJ databases">
        <title>Genome Assembly of Synthetic Allotetraploid Brassica napus Reveals Homoeologous Exchanges between Subgenomes.</title>
        <authorList>
            <person name="Davis J.T."/>
        </authorList>
    </citation>
    <scope>NUCLEOTIDE SEQUENCE [LARGE SCALE GENOMIC DNA]</scope>
    <source>
        <strain evidence="9">cv. Da-Ae</strain>
        <tissue evidence="8">Seedling</tissue>
    </source>
</reference>
<keyword evidence="7" id="KW-1133">Transmembrane helix</keyword>
<dbReference type="EMBL" id="JAGKQM010000014">
    <property type="protein sequence ID" value="KAH0881868.1"/>
    <property type="molecule type" value="Genomic_DNA"/>
</dbReference>
<protein>
    <recommendedName>
        <fullName evidence="6">Pectin acetylesterase</fullName>
        <ecNumber evidence="6">3.1.1.-</ecNumber>
    </recommendedName>
</protein>
<proteinExistence type="inferred from homology"/>
<comment type="subcellular location">
    <subcellularLocation>
        <location evidence="2 6">Secreted</location>
        <location evidence="2 6">Cell wall</location>
    </subcellularLocation>
</comment>
<dbReference type="InterPro" id="IPR004963">
    <property type="entry name" value="PAE/NOTUM"/>
</dbReference>
<dbReference type="PANTHER" id="PTHR21562:SF98">
    <property type="entry name" value="PECTIN ACETYLESTERASE 3"/>
    <property type="match status" value="1"/>
</dbReference>
<keyword evidence="9" id="KW-1185">Reference proteome</keyword>
<accession>A0ABQ7ZNT6</accession>
<evidence type="ECO:0000256" key="3">
    <source>
        <dbReference type="ARBA" id="ARBA00005784"/>
    </source>
</evidence>
<dbReference type="EC" id="3.1.1.-" evidence="6"/>
<evidence type="ECO:0000256" key="4">
    <source>
        <dbReference type="ARBA" id="ARBA00022512"/>
    </source>
</evidence>
<evidence type="ECO:0000313" key="9">
    <source>
        <dbReference type="Proteomes" id="UP000824890"/>
    </source>
</evidence>
<organism evidence="8 9">
    <name type="scientific">Brassica napus</name>
    <name type="common">Rape</name>
    <dbReference type="NCBI Taxonomy" id="3708"/>
    <lineage>
        <taxon>Eukaryota</taxon>
        <taxon>Viridiplantae</taxon>
        <taxon>Streptophyta</taxon>
        <taxon>Embryophyta</taxon>
        <taxon>Tracheophyta</taxon>
        <taxon>Spermatophyta</taxon>
        <taxon>Magnoliopsida</taxon>
        <taxon>eudicotyledons</taxon>
        <taxon>Gunneridae</taxon>
        <taxon>Pentapetalae</taxon>
        <taxon>rosids</taxon>
        <taxon>malvids</taxon>
        <taxon>Brassicales</taxon>
        <taxon>Brassicaceae</taxon>
        <taxon>Brassiceae</taxon>
        <taxon>Brassica</taxon>
    </lineage>
</organism>
<comment type="function">
    <text evidence="1 6">Hydrolyzes acetyl esters in homogalacturonan regions of pectin. In type I primary cell wall, galacturonic acid residues of pectin can be acetylated at the O-2 and O-3 positions. Decreasing the degree of acetylation of pectin gels in vitro alters their physical properties.</text>
</comment>
<comment type="similarity">
    <text evidence="3 6">Belongs to the pectinacetylesterase family.</text>
</comment>
<feature type="transmembrane region" description="Helical" evidence="7">
    <location>
        <begin position="220"/>
        <end position="237"/>
    </location>
</feature>
<evidence type="ECO:0000256" key="7">
    <source>
        <dbReference type="SAM" id="Phobius"/>
    </source>
</evidence>
<keyword evidence="5 6" id="KW-0961">Cell wall biogenesis/degradation</keyword>
<keyword evidence="6" id="KW-0964">Secreted</keyword>
<evidence type="ECO:0000256" key="5">
    <source>
        <dbReference type="ARBA" id="ARBA00023316"/>
    </source>
</evidence>
<name>A0ABQ7ZNT6_BRANA</name>
<comment type="caution">
    <text evidence="8">The sequence shown here is derived from an EMBL/GenBank/DDBJ whole genome shotgun (WGS) entry which is preliminary data.</text>
</comment>